<proteinExistence type="predicted"/>
<protein>
    <submittedName>
        <fullName evidence="3">Membrane protein containing DUF1616</fullName>
    </submittedName>
</protein>
<reference evidence="3" key="1">
    <citation type="submission" date="2016-05" db="EMBL/GenBank/DDBJ databases">
        <title>Microbial consortia oxidize butane by reversing methanogenesis.</title>
        <authorList>
            <person name="Laso-Perez R."/>
            <person name="Richter M."/>
            <person name="Wegener G."/>
            <person name="Musat F."/>
        </authorList>
    </citation>
    <scope>NUCLEOTIDE SEQUENCE [LARGE SCALE GENOMIC DNA]</scope>
    <source>
        <strain evidence="3">BOX2</strain>
    </source>
</reference>
<keyword evidence="4" id="KW-1185">Reference proteome</keyword>
<feature type="transmembrane region" description="Helical" evidence="1">
    <location>
        <begin position="109"/>
        <end position="129"/>
    </location>
</feature>
<sequence>MIYFARGVFVKGSTRILFFDLLIVLLFTFLAYLFVLIPPFNQTSLRIIFALPILLFLPGYLLIAAIFPRREELSGIERFTLSIGLSIAIFVFDGFAISVTQWRFRPTSIIYSLSLIILILTLITLLVRLRIPEDRRFYLDLSIFSGFIESLRSDERPSDIEKALIIALAGSIIIASGMLVYAKLTFEEEKFTMLYILGAGGKAEDYPSVVYLLEPSSITVGIENYEHAPANYTLQVKLGGYLLKEENLSLSHGEKWVNKVYFTPKHVGKHLKLEFVLYKDGSMIPYRSVHLWVDSLIDYGNLTRVREYALSDLPVVDNPDMEADSGWIFTKNIGYFRGHFTKFYQLEENATLCGYVTDNVTSKGIAYARVSINNHYGYVKTTTTNSSGYYEIPTIADHFWIVSTANGYRESATEFDISPGKRLVVNMSNDPQPIAQFNMTLEELSIINETIDTLPPDEVPEWILTLDGYVIDDVTRLPIANASVKVTIEDIFEKVLVTDRSGHFELKAIPGSATISVDAAGYSEKTTSFTISDDSTIDLRLEPANTTPPPSSMMILPIVRAGEEGNRPASGLPPWVSIIKGYAIDNVTCLPIPDASIKIRNDYGFERYTTTDKNGYFEQKVITGRSWVEAEADGYMKSSTRHDISGEYITDLRLTPESVTIQGYIHDNTTGAPISNAHVRLKCDGYSSYTRTNTSGYYEIKTIAGLIRLEVTKTGYFTNETEIEIPYGEIQIVNMTIERTPPPATVSGYVYYNHTALAGVMVLLTDHKGYEETTVTDRNGYFETEILPGHIYLQVLPSAYMTSSVEFDVGSGESVILREIELDALPESSYQIDYPSKTPIQKGYYGEIYQDIVSDEGLATISFKVSDSYTSNRSEGYLFKQVLLNNLVVWEDDVAEDEVWQEINVPVTLNNGTNRLALRVYAKKESNNFPLSVWWDSIRIKPFEKVTKDVATSFTILDAEGTRENYPTKLYLGKPAAVIANIENNEGETINYILQVKLNDILLNSKNVTLEDGSKWEGKITFTPNQIGSLYKLEFLLFKDEVKEEPYKKFTLWVSSDIDYDNLDLLEEYDVSPLPALVNGDMESGASDGWTYTEHGANFTGEITDSTMVSPMHSYEIGHNETHVGEGEYADITQNFTSEIYPATVVISFNVRDSYTAKEDGYFLKQVLLNDELIWEEDVAGDEGWQYKKIPVQLDAGENRLTLRLLAVKASDNFPIKLWWDDVKIEPVTALREEAPLTFSILDAEGTDKNYPTQLHLGEPANFISKVDVNERGQIKYILQIKLDGRVLEERSRWLEKGMRWEENISIVPDQIGDGQQLEFMLFRGVVEGTPYRYFHLTVSTDLNYDRIEPLLRYGITPLPILDGGTMQHISAWSSNFNGSFRGFLSCENASSPLSYCIEQNGASNKGDFGEIWQNISASSDGVAVLSFNVRDSYTTTSSSAKNLTKEVILNNKIIWSDDIAGSDSGYTGWVVEEYTWFDDEWSIKEVPAVKSGWRHVDVPVYLNHGENNLRLGVYARDPADGLAVRTYWDDVEIKQISDLVKTGDNIRMKRYGW</sequence>
<feature type="transmembrane region" description="Helical" evidence="1">
    <location>
        <begin position="163"/>
        <end position="182"/>
    </location>
</feature>
<feature type="transmembrane region" description="Helical" evidence="1">
    <location>
        <begin position="16"/>
        <end position="35"/>
    </location>
</feature>
<dbReference type="EMBL" id="LYOS01000002">
    <property type="protein sequence ID" value="OFV68230.1"/>
    <property type="molecule type" value="Genomic_DNA"/>
</dbReference>
<evidence type="ECO:0000313" key="4">
    <source>
        <dbReference type="Proteomes" id="UP000186940"/>
    </source>
</evidence>
<dbReference type="Gene3D" id="2.60.40.1120">
    <property type="entry name" value="Carboxypeptidase-like, regulatory domain"/>
    <property type="match status" value="4"/>
</dbReference>
<feature type="transmembrane region" description="Helical" evidence="1">
    <location>
        <begin position="79"/>
        <end position="97"/>
    </location>
</feature>
<feature type="domain" description="DUF1616" evidence="2">
    <location>
        <begin position="1239"/>
        <end position="1339"/>
    </location>
</feature>
<dbReference type="PATRIC" id="fig|1838285.3.peg.878"/>
<keyword evidence="1" id="KW-1133">Transmembrane helix</keyword>
<feature type="transmembrane region" description="Helical" evidence="1">
    <location>
        <begin position="47"/>
        <end position="67"/>
    </location>
</feature>
<dbReference type="Pfam" id="PF13620">
    <property type="entry name" value="CarboxypepD_reg"/>
    <property type="match status" value="3"/>
</dbReference>
<organism evidence="3 4">
    <name type="scientific">Candidatus Syntropharchaeum caldarium</name>
    <dbReference type="NCBI Taxonomy" id="1838285"/>
    <lineage>
        <taxon>Archaea</taxon>
        <taxon>Methanobacteriati</taxon>
        <taxon>Methanobacteriota</taxon>
        <taxon>Stenosarchaea group</taxon>
        <taxon>Methanomicrobia</taxon>
        <taxon>Methanosarcinales</taxon>
        <taxon>ANME-2 cluster</taxon>
        <taxon>Candidatus Syntropharchaeum</taxon>
    </lineage>
</organism>
<dbReference type="SUPFAM" id="SSF49464">
    <property type="entry name" value="Carboxypeptidase regulatory domain-like"/>
    <property type="match status" value="5"/>
</dbReference>
<dbReference type="Pfam" id="PF07760">
    <property type="entry name" value="DUF1616"/>
    <property type="match status" value="3"/>
</dbReference>
<dbReference type="Proteomes" id="UP000186940">
    <property type="component" value="Unassembled WGS sequence"/>
</dbReference>
<accession>A0A1F2PA17</accession>
<evidence type="ECO:0000313" key="3">
    <source>
        <dbReference type="EMBL" id="OFV68230.1"/>
    </source>
</evidence>
<dbReference type="Gene3D" id="2.60.120.260">
    <property type="entry name" value="Galactose-binding domain-like"/>
    <property type="match status" value="1"/>
</dbReference>
<evidence type="ECO:0000256" key="1">
    <source>
        <dbReference type="SAM" id="Phobius"/>
    </source>
</evidence>
<feature type="domain" description="DUF1616" evidence="2">
    <location>
        <begin position="951"/>
        <end position="1054"/>
    </location>
</feature>
<keyword evidence="1" id="KW-0812">Transmembrane</keyword>
<dbReference type="STRING" id="1838285.SCAL_000870"/>
<name>A0A1F2PA17_9EURY</name>
<dbReference type="InterPro" id="IPR008969">
    <property type="entry name" value="CarboxyPept-like_regulatory"/>
</dbReference>
<gene>
    <name evidence="3" type="ORF">SCAL_000870</name>
</gene>
<keyword evidence="1" id="KW-0472">Membrane</keyword>
<comment type="caution">
    <text evidence="3">The sequence shown here is derived from an EMBL/GenBank/DDBJ whole genome shotgun (WGS) entry which is preliminary data.</text>
</comment>
<dbReference type="InterPro" id="IPR011674">
    <property type="entry name" value="DUF1616"/>
</dbReference>
<feature type="domain" description="DUF1616" evidence="2">
    <location>
        <begin position="24"/>
        <end position="294"/>
    </location>
</feature>
<evidence type="ECO:0000259" key="2">
    <source>
        <dbReference type="Pfam" id="PF07760"/>
    </source>
</evidence>